<dbReference type="EMBL" id="JBHUFP010000025">
    <property type="protein sequence ID" value="MFD1806602.1"/>
    <property type="molecule type" value="Genomic_DNA"/>
</dbReference>
<dbReference type="RefSeq" id="WP_379098975.1">
    <property type="nucleotide sequence ID" value="NZ_JBHUFP010000025.1"/>
</dbReference>
<evidence type="ECO:0000313" key="1">
    <source>
        <dbReference type="EMBL" id="MFD1806602.1"/>
    </source>
</evidence>
<protein>
    <recommendedName>
        <fullName evidence="3">Phage protein</fullName>
    </recommendedName>
</protein>
<evidence type="ECO:0000313" key="2">
    <source>
        <dbReference type="Proteomes" id="UP001597420"/>
    </source>
</evidence>
<dbReference type="SUPFAM" id="SSF48371">
    <property type="entry name" value="ARM repeat"/>
    <property type="match status" value="1"/>
</dbReference>
<accession>A0ABW4NVF0</accession>
<reference evidence="2" key="1">
    <citation type="journal article" date="2019" name="Int. J. Syst. Evol. Microbiol.">
        <title>The Global Catalogue of Microorganisms (GCM) 10K type strain sequencing project: providing services to taxonomists for standard genome sequencing and annotation.</title>
        <authorList>
            <consortium name="The Broad Institute Genomics Platform"/>
            <consortium name="The Broad Institute Genome Sequencing Center for Infectious Disease"/>
            <person name="Wu L."/>
            <person name="Ma J."/>
        </authorList>
    </citation>
    <scope>NUCLEOTIDE SEQUENCE [LARGE SCALE GENOMIC DNA]</scope>
    <source>
        <strain evidence="2">CCM 7950</strain>
    </source>
</reference>
<dbReference type="Proteomes" id="UP001597420">
    <property type="component" value="Unassembled WGS sequence"/>
</dbReference>
<evidence type="ECO:0008006" key="3">
    <source>
        <dbReference type="Google" id="ProtNLM"/>
    </source>
</evidence>
<gene>
    <name evidence="1" type="ORF">ACFSAV_09570</name>
</gene>
<name>A0ABW4NVF0_9PAST</name>
<keyword evidence="2" id="KW-1185">Reference proteome</keyword>
<dbReference type="Gene3D" id="1.10.1240.70">
    <property type="match status" value="1"/>
</dbReference>
<dbReference type="InterPro" id="IPR016024">
    <property type="entry name" value="ARM-type_fold"/>
</dbReference>
<comment type="caution">
    <text evidence="1">The sequence shown here is derived from an EMBL/GenBank/DDBJ whole genome shotgun (WGS) entry which is preliminary data.</text>
</comment>
<sequence length="124" mass="14703">MQHYIKHLDSQFRSILNGYKPIEQQAKLDVQQFNPSYLIPLAYSAYQSECYQTRMYAVFLFGYLSLEDEILAFLKNEVAKDDNWRVQEVLAKAFDEYCKRRGYKYALEVIDSGCIVRLQMYDAQ</sequence>
<proteinExistence type="predicted"/>
<organism evidence="1 2">
    <name type="scientific">Pasteurella oralis</name>
    <dbReference type="NCBI Taxonomy" id="1071947"/>
    <lineage>
        <taxon>Bacteria</taxon>
        <taxon>Pseudomonadati</taxon>
        <taxon>Pseudomonadota</taxon>
        <taxon>Gammaproteobacteria</taxon>
        <taxon>Pasteurellales</taxon>
        <taxon>Pasteurellaceae</taxon>
        <taxon>Pasteurella</taxon>
    </lineage>
</organism>